<keyword evidence="3" id="KW-1185">Reference proteome</keyword>
<dbReference type="EMBL" id="ML769439">
    <property type="protein sequence ID" value="KAE9402017.1"/>
    <property type="molecule type" value="Genomic_DNA"/>
</dbReference>
<feature type="compositionally biased region" description="Polar residues" evidence="1">
    <location>
        <begin position="206"/>
        <end position="220"/>
    </location>
</feature>
<accession>A0A6A4HYK3</accession>
<dbReference type="AlphaFoldDB" id="A0A6A4HYK3"/>
<feature type="compositionally biased region" description="Polar residues" evidence="1">
    <location>
        <begin position="113"/>
        <end position="134"/>
    </location>
</feature>
<reference evidence="2" key="1">
    <citation type="journal article" date="2019" name="Environ. Microbiol.">
        <title>Fungal ecological strategies reflected in gene transcription - a case study of two litter decomposers.</title>
        <authorList>
            <person name="Barbi F."/>
            <person name="Kohler A."/>
            <person name="Barry K."/>
            <person name="Baskaran P."/>
            <person name="Daum C."/>
            <person name="Fauchery L."/>
            <person name="Ihrmark K."/>
            <person name="Kuo A."/>
            <person name="LaButti K."/>
            <person name="Lipzen A."/>
            <person name="Morin E."/>
            <person name="Grigoriev I.V."/>
            <person name="Henrissat B."/>
            <person name="Lindahl B."/>
            <person name="Martin F."/>
        </authorList>
    </citation>
    <scope>NUCLEOTIDE SEQUENCE</scope>
    <source>
        <strain evidence="2">JB14</strain>
    </source>
</reference>
<evidence type="ECO:0000256" key="1">
    <source>
        <dbReference type="SAM" id="MobiDB-lite"/>
    </source>
</evidence>
<sequence>MVVGDLVGPQALLKETELDSGQQKKPKDTPMRLSHWASMRITIVQKYVNEEEEKERNNQSIAFNPHNPTSNHEIIPGRPGTGNRSVAFNPHNPMFNNQYQSDASRFTDDQSDDQSVASNPHNPMFNNQYQSDASRFTDDQSDDQSVASNPHNPMFNNQYQSDASRFTEEQSIASNPHNPMFNNLYQSRFTDNRNFESDPHNPWRSFPTSSNQYPSEYSDE</sequence>
<name>A0A6A4HYK3_9AGAR</name>
<feature type="compositionally biased region" description="Polar residues" evidence="1">
    <location>
        <begin position="58"/>
        <end position="72"/>
    </location>
</feature>
<feature type="compositionally biased region" description="Polar residues" evidence="1">
    <location>
        <begin position="94"/>
        <end position="104"/>
    </location>
</feature>
<protein>
    <submittedName>
        <fullName evidence="2">Uncharacterized protein</fullName>
    </submittedName>
</protein>
<feature type="compositionally biased region" description="Basic and acidic residues" evidence="1">
    <location>
        <begin position="190"/>
        <end position="201"/>
    </location>
</feature>
<feature type="region of interest" description="Disordered" evidence="1">
    <location>
        <begin position="49"/>
        <end position="220"/>
    </location>
</feature>
<proteinExistence type="predicted"/>
<feature type="compositionally biased region" description="Polar residues" evidence="1">
    <location>
        <begin position="143"/>
        <end position="189"/>
    </location>
</feature>
<feature type="region of interest" description="Disordered" evidence="1">
    <location>
        <begin position="1"/>
        <end position="36"/>
    </location>
</feature>
<gene>
    <name evidence="2" type="ORF">BT96DRAFT_569194</name>
</gene>
<dbReference type="Proteomes" id="UP000799118">
    <property type="component" value="Unassembled WGS sequence"/>
</dbReference>
<evidence type="ECO:0000313" key="2">
    <source>
        <dbReference type="EMBL" id="KAE9402017.1"/>
    </source>
</evidence>
<evidence type="ECO:0000313" key="3">
    <source>
        <dbReference type="Proteomes" id="UP000799118"/>
    </source>
</evidence>
<organism evidence="2 3">
    <name type="scientific">Gymnopus androsaceus JB14</name>
    <dbReference type="NCBI Taxonomy" id="1447944"/>
    <lineage>
        <taxon>Eukaryota</taxon>
        <taxon>Fungi</taxon>
        <taxon>Dikarya</taxon>
        <taxon>Basidiomycota</taxon>
        <taxon>Agaricomycotina</taxon>
        <taxon>Agaricomycetes</taxon>
        <taxon>Agaricomycetidae</taxon>
        <taxon>Agaricales</taxon>
        <taxon>Marasmiineae</taxon>
        <taxon>Omphalotaceae</taxon>
        <taxon>Gymnopus</taxon>
    </lineage>
</organism>